<sequence length="98" mass="10697">MKFTVVHCCILFLSDGGSIAAWGQGFKVCTSAAAFRHDSSVTGIMMSQCSERFVSSLGRSYTTPFPVSGKHYDQVYRASILTLTELKKPTNKPHCDSA</sequence>
<dbReference type="EMBL" id="NHTF01000024">
    <property type="protein sequence ID" value="OWW55701.1"/>
    <property type="molecule type" value="Genomic_DNA"/>
</dbReference>
<accession>A0A2A2XQZ1</accession>
<evidence type="ECO:0000313" key="1">
    <source>
        <dbReference type="EMBL" id="AUK03428.1"/>
    </source>
</evidence>
<dbReference type="EMBL" id="CP031546">
    <property type="protein sequence ID" value="AXO04980.1"/>
    <property type="molecule type" value="Genomic_DNA"/>
</dbReference>
<reference evidence="3 4" key="1">
    <citation type="submission" date="2017-05" db="EMBL/GenBank/DDBJ databases">
        <title>Sequencing of Escherichia coli that cause persistent and transient Mastitis.</title>
        <authorList>
            <person name="Thacker T.C."/>
            <person name="Lippolis J.D."/>
            <person name="Brunelle B.W."/>
            <person name="Casey T.A."/>
            <person name="Reinhardt T.A."/>
            <person name="Sacco R.E."/>
            <person name="Holman D.B."/>
        </authorList>
    </citation>
    <scope>NUCLEOTIDE SEQUENCE [LARGE SCALE GENOMIC DNA]</scope>
    <source>
        <strain evidence="3 4">ECA-B</strain>
    </source>
</reference>
<evidence type="ECO:0000313" key="4">
    <source>
        <dbReference type="Proteomes" id="UP000197270"/>
    </source>
</evidence>
<evidence type="ECO:0000313" key="5">
    <source>
        <dbReference type="Proteomes" id="UP000234238"/>
    </source>
</evidence>
<protein>
    <submittedName>
        <fullName evidence="2">CyaX protein</fullName>
    </submittedName>
</protein>
<dbReference type="AlphaFoldDB" id="A0A0E1LEN6"/>
<dbReference type="AntiFam" id="ANF00073">
    <property type="entry name" value="Shadow ORF"/>
</dbReference>
<dbReference type="Proteomes" id="UP000256244">
    <property type="component" value="Chromosome"/>
</dbReference>
<name>A0A0E1LEN6_ECOLX</name>
<evidence type="ECO:0000313" key="6">
    <source>
        <dbReference type="Proteomes" id="UP000256244"/>
    </source>
</evidence>
<dbReference type="EMBL" id="CP024141">
    <property type="protein sequence ID" value="AUK03428.1"/>
    <property type="molecule type" value="Genomic_DNA"/>
</dbReference>
<evidence type="ECO:0000313" key="2">
    <source>
        <dbReference type="EMBL" id="AXO04980.1"/>
    </source>
</evidence>
<dbReference type="Proteomes" id="UP000197270">
    <property type="component" value="Unassembled WGS sequence"/>
</dbReference>
<organism evidence="2 6">
    <name type="scientific">Escherichia coli</name>
    <dbReference type="NCBI Taxonomy" id="562"/>
    <lineage>
        <taxon>Bacteria</taxon>
        <taxon>Pseudomonadati</taxon>
        <taxon>Pseudomonadota</taxon>
        <taxon>Gammaproteobacteria</taxon>
        <taxon>Enterobacterales</taxon>
        <taxon>Enterobacteriaceae</taxon>
        <taxon>Escherichia</taxon>
    </lineage>
</organism>
<reference evidence="2 6" key="3">
    <citation type="submission" date="2018-08" db="EMBL/GenBank/DDBJ databases">
        <title>Complete genome sequencing and genomic characterization of five Escherichia coli strains co-producing MCR-1 and ESBLs from different origins in China.</title>
        <authorList>
            <person name="Bai L."/>
        </authorList>
    </citation>
    <scope>NUCLEOTIDE SEQUENCE [LARGE SCALE GENOMIC DNA]</scope>
    <source>
        <strain evidence="6">cq9</strain>
        <strain evidence="2">Cq9</strain>
    </source>
</reference>
<reference evidence="1 5" key="2">
    <citation type="submission" date="2017-10" db="EMBL/GenBank/DDBJ databases">
        <title>mcr-1 positive E.coli isolates in China.</title>
        <authorList>
            <person name="Li B."/>
            <person name="Wang X."/>
        </authorList>
    </citation>
    <scope>NUCLEOTIDE SEQUENCE [LARGE SCALE GENOMIC DNA]</scope>
    <source>
        <strain evidence="1 5">14EC029</strain>
    </source>
</reference>
<accession>A0A0E1LEN6</accession>
<evidence type="ECO:0000313" key="3">
    <source>
        <dbReference type="EMBL" id="OWW55701.1"/>
    </source>
</evidence>
<dbReference type="Proteomes" id="UP000234238">
    <property type="component" value="Chromosome"/>
</dbReference>
<gene>
    <name evidence="3" type="ORF">CCS08_09245</name>
    <name evidence="1" type="ORF">CR538_25180</name>
    <name evidence="2" type="ORF">DS732_00595</name>
</gene>
<proteinExistence type="predicted"/>